<reference evidence="2 3" key="1">
    <citation type="submission" date="2015-08" db="EMBL/GenBank/DDBJ databases">
        <title>Ancestral chromatin configuration constrains chromatin evolution on differentiating sex chromosomes in Drosophila.</title>
        <authorList>
            <person name="Zhou Q."/>
            <person name="Bachtrog D."/>
        </authorList>
    </citation>
    <scope>NUCLEOTIDE SEQUENCE [LARGE SCALE GENOMIC DNA]</scope>
    <source>
        <tissue evidence="2">Whole larvae</tissue>
    </source>
</reference>
<proteinExistence type="predicted"/>
<dbReference type="InterPro" id="IPR007931">
    <property type="entry name" value="TsetseEP"/>
</dbReference>
<name>A0A0M4EI15_DROBS</name>
<dbReference type="EMBL" id="CP012526">
    <property type="protein sequence ID" value="ALC46184.1"/>
    <property type="molecule type" value="Genomic_DNA"/>
</dbReference>
<accession>A0A0M4EI15</accession>
<dbReference type="Proteomes" id="UP000494163">
    <property type="component" value="Chromosome 3R"/>
</dbReference>
<keyword evidence="3" id="KW-1185">Reference proteome</keyword>
<gene>
    <name evidence="2" type="ORF">Dbus_chr3Rg934</name>
</gene>
<organism evidence="2 3">
    <name type="scientific">Drosophila busckii</name>
    <name type="common">Fruit fly</name>
    <dbReference type="NCBI Taxonomy" id="30019"/>
    <lineage>
        <taxon>Eukaryota</taxon>
        <taxon>Metazoa</taxon>
        <taxon>Ecdysozoa</taxon>
        <taxon>Arthropoda</taxon>
        <taxon>Hexapoda</taxon>
        <taxon>Insecta</taxon>
        <taxon>Pterygota</taxon>
        <taxon>Neoptera</taxon>
        <taxon>Endopterygota</taxon>
        <taxon>Diptera</taxon>
        <taxon>Brachycera</taxon>
        <taxon>Muscomorpha</taxon>
        <taxon>Ephydroidea</taxon>
        <taxon>Drosophilidae</taxon>
        <taxon>Drosophila</taxon>
    </lineage>
</organism>
<feature type="domain" description="Protein TsetseEP" evidence="1">
    <location>
        <begin position="25"/>
        <end position="142"/>
    </location>
</feature>
<evidence type="ECO:0000259" key="1">
    <source>
        <dbReference type="Pfam" id="PF05267"/>
    </source>
</evidence>
<dbReference type="AlphaFoldDB" id="A0A0M4EI15"/>
<evidence type="ECO:0000313" key="3">
    <source>
        <dbReference type="Proteomes" id="UP000494163"/>
    </source>
</evidence>
<sequence length="179" mass="20185">MSMDRQLVDMLMHYSVERAANPALTQYCFNRYLPILDAHSAEYSREYQACGDSYESLMLAADAKYKNQMESTRKGLRESCDKIEKCNSQPNYLQIFECYGNTGSNEHVVIQSLADASKVAATGLGADYEAIESSHDKCCKQATAKYNENYSRTRLEMDNCLNGIVVDPETTTPRPTTKK</sequence>
<protein>
    <submittedName>
        <fullName evidence="2">CG31041</fullName>
    </submittedName>
</protein>
<dbReference type="Pfam" id="PF05267">
    <property type="entry name" value="DUF725"/>
    <property type="match status" value="1"/>
</dbReference>
<evidence type="ECO:0000313" key="2">
    <source>
        <dbReference type="EMBL" id="ALC46184.1"/>
    </source>
</evidence>
<dbReference type="OrthoDB" id="8054395at2759"/>